<comment type="caution">
    <text evidence="5">The sequence shown here is derived from an EMBL/GenBank/DDBJ whole genome shotgun (WGS) entry which is preliminary data.</text>
</comment>
<dbReference type="EC" id="2.7.13.3" evidence="2"/>
<dbReference type="Gene3D" id="1.10.287.130">
    <property type="match status" value="1"/>
</dbReference>
<dbReference type="SUPFAM" id="SSF55781">
    <property type="entry name" value="GAF domain-like"/>
    <property type="match status" value="1"/>
</dbReference>
<dbReference type="SMART" id="SM00065">
    <property type="entry name" value="GAF"/>
    <property type="match status" value="1"/>
</dbReference>
<dbReference type="PANTHER" id="PTHR43102">
    <property type="entry name" value="SLR1143 PROTEIN"/>
    <property type="match status" value="1"/>
</dbReference>
<dbReference type="InterPro" id="IPR003018">
    <property type="entry name" value="GAF"/>
</dbReference>
<reference evidence="5 6" key="1">
    <citation type="submission" date="2019-11" db="EMBL/GenBank/DDBJ databases">
        <title>Isolation of a new High Light Tolerant Cyanobacteria.</title>
        <authorList>
            <person name="Dobson Z."/>
            <person name="Vaughn N."/>
            <person name="Vaughn M."/>
            <person name="Fromme P."/>
            <person name="Mazor Y."/>
        </authorList>
    </citation>
    <scope>NUCLEOTIDE SEQUENCE [LARGE SCALE GENOMIC DNA]</scope>
    <source>
        <strain evidence="5 6">0216</strain>
    </source>
</reference>
<evidence type="ECO:0000256" key="1">
    <source>
        <dbReference type="ARBA" id="ARBA00000085"/>
    </source>
</evidence>
<dbReference type="AlphaFoldDB" id="A0A844GQT5"/>
<feature type="domain" description="Histidine kinase" evidence="4">
    <location>
        <begin position="235"/>
        <end position="472"/>
    </location>
</feature>
<dbReference type="CDD" id="cd00082">
    <property type="entry name" value="HisKA"/>
    <property type="match status" value="1"/>
</dbReference>
<dbReference type="Gene3D" id="3.30.565.10">
    <property type="entry name" value="Histidine kinase-like ATPase, C-terminal domain"/>
    <property type="match status" value="1"/>
</dbReference>
<proteinExistence type="predicted"/>
<dbReference type="RefSeq" id="WP_015218321.1">
    <property type="nucleotide sequence ID" value="NZ_WMIA01000001.1"/>
</dbReference>
<dbReference type="PROSITE" id="PS50109">
    <property type="entry name" value="HIS_KIN"/>
    <property type="match status" value="1"/>
</dbReference>
<dbReference type="EMBL" id="WMIA01000001">
    <property type="protein sequence ID" value="MTF37412.1"/>
    <property type="molecule type" value="Genomic_DNA"/>
</dbReference>
<dbReference type="SUPFAM" id="SSF47384">
    <property type="entry name" value="Homodimeric domain of signal transducing histidine kinase"/>
    <property type="match status" value="1"/>
</dbReference>
<gene>
    <name evidence="5" type="ORF">GGC33_00470</name>
</gene>
<dbReference type="Gene3D" id="3.30.450.40">
    <property type="match status" value="1"/>
</dbReference>
<evidence type="ECO:0000313" key="5">
    <source>
        <dbReference type="EMBL" id="MTF37412.1"/>
    </source>
</evidence>
<dbReference type="GO" id="GO:0000155">
    <property type="term" value="F:phosphorelay sensor kinase activity"/>
    <property type="evidence" value="ECO:0007669"/>
    <property type="project" value="InterPro"/>
</dbReference>
<dbReference type="PANTHER" id="PTHR43102:SF2">
    <property type="entry name" value="GAF DOMAIN-CONTAINING PROTEIN"/>
    <property type="match status" value="1"/>
</dbReference>
<dbReference type="InterPro" id="IPR005467">
    <property type="entry name" value="His_kinase_dom"/>
</dbReference>
<protein>
    <recommendedName>
        <fullName evidence="2">histidine kinase</fullName>
        <ecNumber evidence="2">2.7.13.3</ecNumber>
    </recommendedName>
</protein>
<dbReference type="InterPro" id="IPR036097">
    <property type="entry name" value="HisK_dim/P_sf"/>
</dbReference>
<comment type="catalytic activity">
    <reaction evidence="1">
        <text>ATP + protein L-histidine = ADP + protein N-phospho-L-histidine.</text>
        <dbReference type="EC" id="2.7.13.3"/>
    </reaction>
</comment>
<dbReference type="Pfam" id="PF00512">
    <property type="entry name" value="HisKA"/>
    <property type="match status" value="1"/>
</dbReference>
<dbReference type="InterPro" id="IPR036890">
    <property type="entry name" value="HATPase_C_sf"/>
</dbReference>
<dbReference type="Proteomes" id="UP000437131">
    <property type="component" value="Unassembled WGS sequence"/>
</dbReference>
<sequence>MSRPLFCHWQKDIAPEIENKRKDAIAALGLDLEKTIPVFDEATQTAADSLNVPICCLGILIEEEYKMKSAYGLSHLGLMNDLAISRKIPRQDAFATYVIDSSNYLTINNTLTDSFFSYSLLASQYGIVAYLGVPLITETGECIGCLEIIDTKPRQFIQTEINFLMITARWCLAEYERSIIKNSLHLNFDKKETKNKSQKDFPETECTSSTDELAIKPTPNSEKYIRELSFQLLNQLIQKLSIPLTSIIGMSSVLKQGIYGQLNSKQAEYLQIIHDSGQEMSILVDEIAKLGNVKSEVNLEYVPVDLENLGTQVLQSLESSAQNKEHTLRLSIEPGKKIWNLDREKAKKTLYYLVNTIIEGSRSGGEIHLHISHRGDILKISCRVNHPWLGEGISLEKIGLYEEVLNNKELSSNLIGDEDRLNPENTNLSNLDYDLVCLSFSAYLANLQGGSIYLQGSVESGYRFILSLPISPMD</sequence>
<evidence type="ECO:0000313" key="6">
    <source>
        <dbReference type="Proteomes" id="UP000437131"/>
    </source>
</evidence>
<dbReference type="Pfam" id="PF01590">
    <property type="entry name" value="GAF"/>
    <property type="match status" value="1"/>
</dbReference>
<keyword evidence="3" id="KW-0808">Transferase</keyword>
<keyword evidence="3" id="KW-0418">Kinase</keyword>
<name>A0A844GQT5_9CHRO</name>
<organism evidence="5 6">
    <name type="scientific">Cyanobacterium aponinum 0216</name>
    <dbReference type="NCBI Taxonomy" id="2676140"/>
    <lineage>
        <taxon>Bacteria</taxon>
        <taxon>Bacillati</taxon>
        <taxon>Cyanobacteriota</taxon>
        <taxon>Cyanophyceae</taxon>
        <taxon>Oscillatoriophycideae</taxon>
        <taxon>Chroococcales</taxon>
        <taxon>Geminocystaceae</taxon>
        <taxon>Cyanobacterium</taxon>
    </lineage>
</organism>
<dbReference type="InterPro" id="IPR029016">
    <property type="entry name" value="GAF-like_dom_sf"/>
</dbReference>
<accession>A0A844GQT5</accession>
<evidence type="ECO:0000259" key="4">
    <source>
        <dbReference type="PROSITE" id="PS50109"/>
    </source>
</evidence>
<evidence type="ECO:0000256" key="3">
    <source>
        <dbReference type="ARBA" id="ARBA00022777"/>
    </source>
</evidence>
<evidence type="ECO:0000256" key="2">
    <source>
        <dbReference type="ARBA" id="ARBA00012438"/>
    </source>
</evidence>
<dbReference type="InterPro" id="IPR003661">
    <property type="entry name" value="HisK_dim/P_dom"/>
</dbReference>